<accession>A0AAE3H088</accession>
<dbReference type="Proteomes" id="UP001204144">
    <property type="component" value="Unassembled WGS sequence"/>
</dbReference>
<dbReference type="EMBL" id="RJUF01000002">
    <property type="protein sequence ID" value="MCP9761666.1"/>
    <property type="molecule type" value="Genomic_DNA"/>
</dbReference>
<organism evidence="2 3">
    <name type="scientific">Lacihabitans soyangensis</name>
    <dbReference type="NCBI Taxonomy" id="869394"/>
    <lineage>
        <taxon>Bacteria</taxon>
        <taxon>Pseudomonadati</taxon>
        <taxon>Bacteroidota</taxon>
        <taxon>Cytophagia</taxon>
        <taxon>Cytophagales</taxon>
        <taxon>Leadbetterellaceae</taxon>
        <taxon>Lacihabitans</taxon>
    </lineage>
</organism>
<protein>
    <submittedName>
        <fullName evidence="2">Uncharacterized protein</fullName>
    </submittedName>
</protein>
<feature type="transmembrane region" description="Helical" evidence="1">
    <location>
        <begin position="120"/>
        <end position="139"/>
    </location>
</feature>
<keyword evidence="1" id="KW-1133">Transmembrane helix</keyword>
<feature type="transmembrane region" description="Helical" evidence="1">
    <location>
        <begin position="145"/>
        <end position="164"/>
    </location>
</feature>
<sequence>MFFSMVLLANFFFFEKIEPAEHGYFYDKLLSLFLFQFDYFLLFAYISFKTIKFPIRPLFLLSFVYACLFVMGMSSIIITDEKEFDIYYSYLQPVFRLIFIIVFYLIGFEKSKKKSRKNTALIVIGLVLGLYFLFLLNSYPRPTMWQFNFYWLVLMSFYISGIFVKFTDSRNAFLAGVLFVFLSDLYYILPPEARMYELTYILIRIINTLGEFLIVKCILEHYVGVKKV</sequence>
<feature type="transmembrane region" description="Helical" evidence="1">
    <location>
        <begin position="90"/>
        <end position="108"/>
    </location>
</feature>
<gene>
    <name evidence="2" type="ORF">EGI31_01780</name>
</gene>
<feature type="transmembrane region" description="Helical" evidence="1">
    <location>
        <begin position="171"/>
        <end position="189"/>
    </location>
</feature>
<feature type="transmembrane region" description="Helical" evidence="1">
    <location>
        <begin position="58"/>
        <end position="78"/>
    </location>
</feature>
<proteinExistence type="predicted"/>
<keyword evidence="1" id="KW-0812">Transmembrane</keyword>
<feature type="transmembrane region" description="Helical" evidence="1">
    <location>
        <begin position="201"/>
        <end position="219"/>
    </location>
</feature>
<feature type="transmembrane region" description="Helical" evidence="1">
    <location>
        <begin position="29"/>
        <end position="46"/>
    </location>
</feature>
<reference evidence="2 3" key="1">
    <citation type="submission" date="2018-11" db="EMBL/GenBank/DDBJ databases">
        <title>Novel bacteria species description.</title>
        <authorList>
            <person name="Han J.-H."/>
        </authorList>
    </citation>
    <scope>NUCLEOTIDE SEQUENCE [LARGE SCALE GENOMIC DNA]</scope>
    <source>
        <strain evidence="2 3">KCTC23259</strain>
    </source>
</reference>
<evidence type="ECO:0000256" key="1">
    <source>
        <dbReference type="SAM" id="Phobius"/>
    </source>
</evidence>
<evidence type="ECO:0000313" key="2">
    <source>
        <dbReference type="EMBL" id="MCP9761666.1"/>
    </source>
</evidence>
<keyword evidence="1" id="KW-0472">Membrane</keyword>
<name>A0AAE3H088_9BACT</name>
<evidence type="ECO:0000313" key="3">
    <source>
        <dbReference type="Proteomes" id="UP001204144"/>
    </source>
</evidence>
<keyword evidence="3" id="KW-1185">Reference proteome</keyword>
<dbReference type="AlphaFoldDB" id="A0AAE3H088"/>
<comment type="caution">
    <text evidence="2">The sequence shown here is derived from an EMBL/GenBank/DDBJ whole genome shotgun (WGS) entry which is preliminary data.</text>
</comment>